<evidence type="ECO:0000313" key="5">
    <source>
        <dbReference type="Proteomes" id="UP001054945"/>
    </source>
</evidence>
<dbReference type="PANTHER" id="PTHR18945">
    <property type="entry name" value="NEUROTRANSMITTER GATED ION CHANNEL"/>
    <property type="match status" value="1"/>
</dbReference>
<reference evidence="4 5" key="1">
    <citation type="submission" date="2021-06" db="EMBL/GenBank/DDBJ databases">
        <title>Caerostris extrusa draft genome.</title>
        <authorList>
            <person name="Kono N."/>
            <person name="Arakawa K."/>
        </authorList>
    </citation>
    <scope>NUCLEOTIDE SEQUENCE [LARGE SCALE GENOMIC DNA]</scope>
</reference>
<dbReference type="GO" id="GO:0004888">
    <property type="term" value="F:transmembrane signaling receptor activity"/>
    <property type="evidence" value="ECO:0007669"/>
    <property type="project" value="InterPro"/>
</dbReference>
<dbReference type="InterPro" id="IPR036719">
    <property type="entry name" value="Neuro-gated_channel_TM_sf"/>
</dbReference>
<dbReference type="EMBL" id="BPLR01014502">
    <property type="protein sequence ID" value="GIY69198.1"/>
    <property type="molecule type" value="Genomic_DNA"/>
</dbReference>
<dbReference type="PRINTS" id="PR00253">
    <property type="entry name" value="GABAARECEPTR"/>
</dbReference>
<gene>
    <name evidence="4" type="primary">Glra2</name>
    <name evidence="4" type="ORF">CEXT_722691</name>
</gene>
<protein>
    <submittedName>
        <fullName evidence="4">Glycine receptor subunit alpha-2</fullName>
    </submittedName>
</protein>
<keyword evidence="1" id="KW-1133">Transmembrane helix</keyword>
<feature type="transmembrane region" description="Helical" evidence="1">
    <location>
        <begin position="51"/>
        <end position="75"/>
    </location>
</feature>
<dbReference type="GO" id="GO:0005254">
    <property type="term" value="F:chloride channel activity"/>
    <property type="evidence" value="ECO:0007669"/>
    <property type="project" value="UniProtKB-ARBA"/>
</dbReference>
<feature type="signal peptide" evidence="2">
    <location>
        <begin position="1"/>
        <end position="20"/>
    </location>
</feature>
<name>A0AAV4VI49_CAEEX</name>
<organism evidence="4 5">
    <name type="scientific">Caerostris extrusa</name>
    <name type="common">Bark spider</name>
    <name type="synonym">Caerostris bankana</name>
    <dbReference type="NCBI Taxonomy" id="172846"/>
    <lineage>
        <taxon>Eukaryota</taxon>
        <taxon>Metazoa</taxon>
        <taxon>Ecdysozoa</taxon>
        <taxon>Arthropoda</taxon>
        <taxon>Chelicerata</taxon>
        <taxon>Arachnida</taxon>
        <taxon>Araneae</taxon>
        <taxon>Araneomorphae</taxon>
        <taxon>Entelegynae</taxon>
        <taxon>Araneoidea</taxon>
        <taxon>Araneidae</taxon>
        <taxon>Caerostris</taxon>
    </lineage>
</organism>
<proteinExistence type="predicted"/>
<dbReference type="GO" id="GO:0005230">
    <property type="term" value="F:extracellular ligand-gated monoatomic ion channel activity"/>
    <property type="evidence" value="ECO:0007669"/>
    <property type="project" value="UniProtKB-ARBA"/>
</dbReference>
<dbReference type="InterPro" id="IPR006028">
    <property type="entry name" value="GABAA/Glycine_rcpt"/>
</dbReference>
<keyword evidence="5" id="KW-1185">Reference proteome</keyword>
<feature type="domain" description="Neurotransmitter-gated ion-channel transmembrane" evidence="3">
    <location>
        <begin position="1"/>
        <end position="80"/>
    </location>
</feature>
<dbReference type="Gene3D" id="1.20.58.390">
    <property type="entry name" value="Neurotransmitter-gated ion-channel transmembrane domain"/>
    <property type="match status" value="1"/>
</dbReference>
<dbReference type="InterPro" id="IPR038050">
    <property type="entry name" value="Neuro_actylchol_rec"/>
</dbReference>
<dbReference type="Pfam" id="PF02932">
    <property type="entry name" value="Neur_chan_memb"/>
    <property type="match status" value="1"/>
</dbReference>
<dbReference type="GO" id="GO:0016020">
    <property type="term" value="C:membrane"/>
    <property type="evidence" value="ECO:0007669"/>
    <property type="project" value="InterPro"/>
</dbReference>
<feature type="chain" id="PRO_5043405572" evidence="2">
    <location>
        <begin position="21"/>
        <end position="162"/>
    </location>
</feature>
<dbReference type="GO" id="GO:0099095">
    <property type="term" value="F:ligand-gated monoatomic anion channel activity"/>
    <property type="evidence" value="ECO:0007669"/>
    <property type="project" value="UniProtKB-ARBA"/>
</dbReference>
<comment type="caution">
    <text evidence="4">The sequence shown here is derived from an EMBL/GenBank/DDBJ whole genome shotgun (WGS) entry which is preliminary data.</text>
</comment>
<evidence type="ECO:0000259" key="3">
    <source>
        <dbReference type="Pfam" id="PF02932"/>
    </source>
</evidence>
<accession>A0AAV4VI49</accession>
<dbReference type="InterPro" id="IPR006029">
    <property type="entry name" value="Neurotrans-gated_channel_TM"/>
</dbReference>
<dbReference type="InterPro" id="IPR006201">
    <property type="entry name" value="Neur_channel"/>
</dbReference>
<evidence type="ECO:0000256" key="2">
    <source>
        <dbReference type="SAM" id="SignalP"/>
    </source>
</evidence>
<dbReference type="Proteomes" id="UP001054945">
    <property type="component" value="Unassembled WGS sequence"/>
</dbReference>
<evidence type="ECO:0000313" key="4">
    <source>
        <dbReference type="EMBL" id="GIY69198.1"/>
    </source>
</evidence>
<feature type="transmembrane region" description="Helical" evidence="1">
    <location>
        <begin position="134"/>
        <end position="153"/>
    </location>
</feature>
<keyword evidence="1" id="KW-0472">Membrane</keyword>
<dbReference type="SUPFAM" id="SSF90112">
    <property type="entry name" value="Neurotransmitter-gated ion-channel transmembrane pore"/>
    <property type="match status" value="1"/>
</dbReference>
<dbReference type="AlphaFoldDB" id="A0AAV4VI49"/>
<evidence type="ECO:0000256" key="1">
    <source>
        <dbReference type="SAM" id="Phobius"/>
    </source>
</evidence>
<keyword evidence="1" id="KW-0812">Transmembrane</keyword>
<dbReference type="CDD" id="cd19049">
    <property type="entry name" value="LGIC_TM_anion"/>
    <property type="match status" value="1"/>
</dbReference>
<sequence>MPSTLIVLVSWVSFWIRVEAAPARVALSVTSLLTLCTQIQTHRSQLPPLNYIIALDIWLFVCIFMVFATLVEFAISYNSFVIKRVDSSREEIGSAQSKTNETWMINIETSSQALPESPKGRCSSSCRDVTKIDFACRFIFPMSFTAFSIAYWVHYLTIYSRH</sequence>
<keyword evidence="4" id="KW-0675">Receptor</keyword>
<keyword evidence="2" id="KW-0732">Signal</keyword>